<keyword evidence="1" id="KW-0812">Transmembrane</keyword>
<dbReference type="InterPro" id="IPR009937">
    <property type="entry name" value="Phage_holin_3_6"/>
</dbReference>
<keyword evidence="1" id="KW-0472">Membrane</keyword>
<evidence type="ECO:0000313" key="2">
    <source>
        <dbReference type="EMBL" id="SPT53519.1"/>
    </source>
</evidence>
<proteinExistence type="predicted"/>
<dbReference type="EMBL" id="UAPQ01000007">
    <property type="protein sequence ID" value="SPT53519.1"/>
    <property type="molecule type" value="Genomic_DNA"/>
</dbReference>
<name>A0ABY1VN23_9ACTO</name>
<protein>
    <submittedName>
        <fullName evidence="2">Protein of uncharacterized function (DUF1469)</fullName>
    </submittedName>
</protein>
<dbReference type="RefSeq" id="WP_111836482.1">
    <property type="nucleotide sequence ID" value="NZ_UAPQ01000007.1"/>
</dbReference>
<sequence>MLGLLRTAYASPKKAEIVSRNTTPPSPQPTLGELVARISENISGLIHGEFDLAKAKAKNMGLQMGLGTGLLVGAAAVALYGLGFLFDAAARGIGVFLPLWAGKLIVAVVLLLIAAILGLIGAKKLKEGKASMPAPQEGLKTSAKTLKSSIVSGFQKAQNHD</sequence>
<dbReference type="Pfam" id="PF07332">
    <property type="entry name" value="Phage_holin_3_6"/>
    <property type="match status" value="1"/>
</dbReference>
<comment type="caution">
    <text evidence="2">The sequence shown here is derived from an EMBL/GenBank/DDBJ whole genome shotgun (WGS) entry which is preliminary data.</text>
</comment>
<gene>
    <name evidence="2" type="ORF">NCTC11535_01188</name>
</gene>
<keyword evidence="3" id="KW-1185">Reference proteome</keyword>
<keyword evidence="1" id="KW-1133">Transmembrane helix</keyword>
<evidence type="ECO:0000313" key="3">
    <source>
        <dbReference type="Proteomes" id="UP000250006"/>
    </source>
</evidence>
<accession>A0ABY1VN23</accession>
<organism evidence="2 3">
    <name type="scientific">Actinomyces bovis</name>
    <dbReference type="NCBI Taxonomy" id="1658"/>
    <lineage>
        <taxon>Bacteria</taxon>
        <taxon>Bacillati</taxon>
        <taxon>Actinomycetota</taxon>
        <taxon>Actinomycetes</taxon>
        <taxon>Actinomycetales</taxon>
        <taxon>Actinomycetaceae</taxon>
        <taxon>Actinomyces</taxon>
    </lineage>
</organism>
<feature type="transmembrane region" description="Helical" evidence="1">
    <location>
        <begin position="64"/>
        <end position="86"/>
    </location>
</feature>
<feature type="transmembrane region" description="Helical" evidence="1">
    <location>
        <begin position="98"/>
        <end position="122"/>
    </location>
</feature>
<evidence type="ECO:0000256" key="1">
    <source>
        <dbReference type="SAM" id="Phobius"/>
    </source>
</evidence>
<reference evidence="2 3" key="1">
    <citation type="submission" date="2018-06" db="EMBL/GenBank/DDBJ databases">
        <authorList>
            <consortium name="Pathogen Informatics"/>
            <person name="Doyle S."/>
        </authorList>
    </citation>
    <scope>NUCLEOTIDE SEQUENCE [LARGE SCALE GENOMIC DNA]</scope>
    <source>
        <strain evidence="2 3">NCTC11535</strain>
    </source>
</reference>
<dbReference type="Proteomes" id="UP000250006">
    <property type="component" value="Unassembled WGS sequence"/>
</dbReference>